<dbReference type="CDD" id="cd00041">
    <property type="entry name" value="CUB"/>
    <property type="match status" value="1"/>
</dbReference>
<sequence>MDGSDCDSRKLIGGATVYSHIGKTYKHNIDCRITFKADKEGWKLLIRLVHLDIPDTSYNQLCNDALYVYDAKNIFGQPVAGTGGVCGNKLPPILYSSGPFLTVYFR</sequence>
<organism evidence="2 3">
    <name type="scientific">Ridgeia piscesae</name>
    <name type="common">Tubeworm</name>
    <dbReference type="NCBI Taxonomy" id="27915"/>
    <lineage>
        <taxon>Eukaryota</taxon>
        <taxon>Metazoa</taxon>
        <taxon>Spiralia</taxon>
        <taxon>Lophotrochozoa</taxon>
        <taxon>Annelida</taxon>
        <taxon>Polychaeta</taxon>
        <taxon>Sedentaria</taxon>
        <taxon>Canalipalpata</taxon>
        <taxon>Sabellida</taxon>
        <taxon>Siboglinidae</taxon>
        <taxon>Ridgeia</taxon>
    </lineage>
</organism>
<dbReference type="Gene3D" id="2.60.120.290">
    <property type="entry name" value="Spermadhesin, CUB domain"/>
    <property type="match status" value="1"/>
</dbReference>
<protein>
    <recommendedName>
        <fullName evidence="4">CUB domain-containing protein</fullName>
    </recommendedName>
</protein>
<gene>
    <name evidence="2" type="ORF">NP493_283g02021</name>
</gene>
<accession>A0AAD9NX44</accession>
<dbReference type="EMBL" id="JAODUO010000283">
    <property type="protein sequence ID" value="KAK2184081.1"/>
    <property type="molecule type" value="Genomic_DNA"/>
</dbReference>
<comment type="caution">
    <text evidence="2">The sequence shown here is derived from an EMBL/GenBank/DDBJ whole genome shotgun (WGS) entry which is preliminary data.</text>
</comment>
<evidence type="ECO:0000313" key="2">
    <source>
        <dbReference type="EMBL" id="KAK2184081.1"/>
    </source>
</evidence>
<proteinExistence type="predicted"/>
<dbReference type="Proteomes" id="UP001209878">
    <property type="component" value="Unassembled WGS sequence"/>
</dbReference>
<evidence type="ECO:0000313" key="3">
    <source>
        <dbReference type="Proteomes" id="UP001209878"/>
    </source>
</evidence>
<dbReference type="InterPro" id="IPR035914">
    <property type="entry name" value="Sperma_CUB_dom_sf"/>
</dbReference>
<evidence type="ECO:0000256" key="1">
    <source>
        <dbReference type="ARBA" id="ARBA00023157"/>
    </source>
</evidence>
<dbReference type="InterPro" id="IPR000859">
    <property type="entry name" value="CUB_dom"/>
</dbReference>
<dbReference type="SUPFAM" id="SSF49854">
    <property type="entry name" value="Spermadhesin, CUB domain"/>
    <property type="match status" value="1"/>
</dbReference>
<keyword evidence="3" id="KW-1185">Reference proteome</keyword>
<name>A0AAD9NX44_RIDPI</name>
<dbReference type="AlphaFoldDB" id="A0AAD9NX44"/>
<reference evidence="2" key="1">
    <citation type="journal article" date="2023" name="Mol. Biol. Evol.">
        <title>Third-Generation Sequencing Reveals the Adaptive Role of the Epigenome in Three Deep-Sea Polychaetes.</title>
        <authorList>
            <person name="Perez M."/>
            <person name="Aroh O."/>
            <person name="Sun Y."/>
            <person name="Lan Y."/>
            <person name="Juniper S.K."/>
            <person name="Young C.R."/>
            <person name="Angers B."/>
            <person name="Qian P.Y."/>
        </authorList>
    </citation>
    <scope>NUCLEOTIDE SEQUENCE</scope>
    <source>
        <strain evidence="2">R07B-5</strain>
    </source>
</reference>
<evidence type="ECO:0008006" key="4">
    <source>
        <dbReference type="Google" id="ProtNLM"/>
    </source>
</evidence>
<keyword evidence="1" id="KW-1015">Disulfide bond</keyword>